<dbReference type="EMBL" id="SAXY01000053">
    <property type="protein sequence ID" value="TXJ39984.1"/>
    <property type="molecule type" value="Genomic_DNA"/>
</dbReference>
<dbReference type="AlphaFoldDB" id="A0A5C8ESC4"/>
<evidence type="ECO:0000256" key="1">
    <source>
        <dbReference type="SAM" id="Phobius"/>
    </source>
</evidence>
<reference evidence="2 3" key="1">
    <citation type="journal article" date="1992" name="Lakartidningen">
        <title>[Penicillin V and not amoxicillin is the first choice preparation in acute otitis].</title>
        <authorList>
            <person name="Kamme C."/>
            <person name="Lundgren K."/>
            <person name="Prellner K."/>
        </authorList>
    </citation>
    <scope>NUCLEOTIDE SEQUENCE [LARGE SCALE GENOMIC DNA]</scope>
    <source>
        <strain evidence="2 3">PC5538III-hc</strain>
    </source>
</reference>
<name>A0A5C8ESC4_BRAPL</name>
<protein>
    <submittedName>
        <fullName evidence="2">Uncharacterized protein</fullName>
    </submittedName>
</protein>
<keyword evidence="1" id="KW-0472">Membrane</keyword>
<keyword evidence="1" id="KW-1133">Transmembrane helix</keyword>
<keyword evidence="1" id="KW-0812">Transmembrane</keyword>
<feature type="transmembrane region" description="Helical" evidence="1">
    <location>
        <begin position="12"/>
        <end position="33"/>
    </location>
</feature>
<sequence>MKEKLKLLFKRLLLFFGGFFLIMIISGIILSALDSDDNTDASDKSMTANTVEKSSKKWDENYNAFREDVIFLSLNALFKDIDSYEISQALRTSSTEELHSKMESHALLRNFKDAVYYAELCYYTEVDYLTKAKYQIYCYYFATLLLARHYSEGNYDTELKEGIGNTALYFSQKAYSFINKLNLPKSFYENDKVLKEFKKVLDESFNK</sequence>
<organism evidence="2 3">
    <name type="scientific">Brachyspira pilosicoli</name>
    <name type="common">Serpulina pilosicoli</name>
    <dbReference type="NCBI Taxonomy" id="52584"/>
    <lineage>
        <taxon>Bacteria</taxon>
        <taxon>Pseudomonadati</taxon>
        <taxon>Spirochaetota</taxon>
        <taxon>Spirochaetia</taxon>
        <taxon>Brachyspirales</taxon>
        <taxon>Brachyspiraceae</taxon>
        <taxon>Brachyspira</taxon>
    </lineage>
</organism>
<evidence type="ECO:0000313" key="2">
    <source>
        <dbReference type="EMBL" id="TXJ39984.1"/>
    </source>
</evidence>
<gene>
    <name evidence="2" type="ORF">EPJ72_08625</name>
</gene>
<accession>A0A5C8ESC4</accession>
<evidence type="ECO:0000313" key="3">
    <source>
        <dbReference type="Proteomes" id="UP000323176"/>
    </source>
</evidence>
<dbReference type="Proteomes" id="UP000323176">
    <property type="component" value="Unassembled WGS sequence"/>
</dbReference>
<proteinExistence type="predicted"/>
<comment type="caution">
    <text evidence="2">The sequence shown here is derived from an EMBL/GenBank/DDBJ whole genome shotgun (WGS) entry which is preliminary data.</text>
</comment>